<feature type="region of interest" description="Disordered" evidence="1">
    <location>
        <begin position="172"/>
        <end position="192"/>
    </location>
</feature>
<feature type="domain" description="dATP/dGTP diphosphohydrolase MazZ" evidence="2">
    <location>
        <begin position="88"/>
        <end position="176"/>
    </location>
</feature>
<protein>
    <submittedName>
        <fullName evidence="3">DUF550 domain-containing protein</fullName>
    </submittedName>
</protein>
<gene>
    <name evidence="3" type="ORF">QC818_10675</name>
</gene>
<accession>A0ABU1G2S6</accession>
<evidence type="ECO:0000259" key="2">
    <source>
        <dbReference type="Pfam" id="PF04447"/>
    </source>
</evidence>
<dbReference type="Pfam" id="PF04447">
    <property type="entry name" value="dATP-dGTP_PPHyd"/>
    <property type="match status" value="1"/>
</dbReference>
<dbReference type="Proteomes" id="UP001264519">
    <property type="component" value="Unassembled WGS sequence"/>
</dbReference>
<evidence type="ECO:0000313" key="4">
    <source>
        <dbReference type="Proteomes" id="UP001264519"/>
    </source>
</evidence>
<organism evidence="3 4">
    <name type="scientific">Halomonas koreensis</name>
    <dbReference type="NCBI Taxonomy" id="245385"/>
    <lineage>
        <taxon>Bacteria</taxon>
        <taxon>Pseudomonadati</taxon>
        <taxon>Pseudomonadota</taxon>
        <taxon>Gammaproteobacteria</taxon>
        <taxon>Oceanospirillales</taxon>
        <taxon>Halomonadaceae</taxon>
        <taxon>Halomonas</taxon>
    </lineage>
</organism>
<dbReference type="InterPro" id="IPR007538">
    <property type="entry name" value="dATP/dGTP_dipphydrolase_MazZ"/>
</dbReference>
<dbReference type="EMBL" id="JARWAK010000008">
    <property type="protein sequence ID" value="MDR5867254.1"/>
    <property type="molecule type" value="Genomic_DNA"/>
</dbReference>
<dbReference type="RefSeq" id="WP_309652847.1">
    <property type="nucleotide sequence ID" value="NZ_JARWAK010000008.1"/>
</dbReference>
<reference evidence="3 4" key="1">
    <citation type="submission" date="2023-04" db="EMBL/GenBank/DDBJ databases">
        <title>A long-awaited taxogenomic arrangement of the family Halomonadaceae.</title>
        <authorList>
            <person name="De La Haba R."/>
            <person name="Chuvochina M."/>
            <person name="Wittouck S."/>
            <person name="Arahal D.R."/>
            <person name="Sanchez-Porro C."/>
            <person name="Hugenholtz P."/>
            <person name="Ventosa A."/>
        </authorList>
    </citation>
    <scope>NUCLEOTIDE SEQUENCE [LARGE SCALE GENOMIC DNA]</scope>
    <source>
        <strain evidence="3 4">DSM 23530</strain>
    </source>
</reference>
<proteinExistence type="predicted"/>
<comment type="caution">
    <text evidence="3">The sequence shown here is derived from an EMBL/GenBank/DDBJ whole genome shotgun (WGS) entry which is preliminary data.</text>
</comment>
<evidence type="ECO:0000313" key="3">
    <source>
        <dbReference type="EMBL" id="MDR5867254.1"/>
    </source>
</evidence>
<evidence type="ECO:0000256" key="1">
    <source>
        <dbReference type="SAM" id="MobiDB-lite"/>
    </source>
</evidence>
<sequence>MTMSGEHIGDIPEKSSQAALAEQHGALDAATRTGIDPEKLLALAKKRHHDGGVTLGWPTVLRIVEALRERTVAQPGYCLIDHLTRQIAFSMRAFGPGERQQGVVDHIRKELTEIEEAPHDLEEWIDVVLLALDGAWRAGFTASEVVIALEAKLAKNESRTWPDWRTADRTKAIEHDRSEEAEGPRHEWDWETGEGERCVKCGDKDWFAGPVCSESKVDRTEEKS</sequence>
<keyword evidence="4" id="KW-1185">Reference proteome</keyword>
<name>A0ABU1G2S6_9GAMM</name>